<evidence type="ECO:0000313" key="2">
    <source>
        <dbReference type="Proteomes" id="UP000050795"/>
    </source>
</evidence>
<evidence type="ECO:0000256" key="1">
    <source>
        <dbReference type="SAM" id="Phobius"/>
    </source>
</evidence>
<protein>
    <submittedName>
        <fullName evidence="3">Uncharacterized protein</fullName>
    </submittedName>
</protein>
<sequence>MSFTSQDFSDGWFYSLIPPPTNCIYKISKLWRRIPLSSFNIIFFVLLHAAACWGCACKVSLRATIFLPTDRKKLISPHVGLRMLVICVGILLLGLKGYLLHMVWLCYKFLLGFSVPTENSMVFSVDSGCYSFPFLRYCRRNQRPLEDCTSGYSLIAQPPIENSSLPPKYEDVVNTIPNSSGPPTYDTVLNTAALGDVNTLSTGMNAPSPPSPKNYN</sequence>
<dbReference type="AlphaFoldDB" id="A0AA85JZZ8"/>
<dbReference type="WBParaSite" id="TREG1_53400.1">
    <property type="protein sequence ID" value="TREG1_53400.1"/>
    <property type="gene ID" value="TREG1_53400"/>
</dbReference>
<reference evidence="3" key="2">
    <citation type="submission" date="2023-11" db="UniProtKB">
        <authorList>
            <consortium name="WormBaseParasite"/>
        </authorList>
    </citation>
    <scope>IDENTIFICATION</scope>
</reference>
<organism evidence="2 3">
    <name type="scientific">Trichobilharzia regenti</name>
    <name type="common">Nasal bird schistosome</name>
    <dbReference type="NCBI Taxonomy" id="157069"/>
    <lineage>
        <taxon>Eukaryota</taxon>
        <taxon>Metazoa</taxon>
        <taxon>Spiralia</taxon>
        <taxon>Lophotrochozoa</taxon>
        <taxon>Platyhelminthes</taxon>
        <taxon>Trematoda</taxon>
        <taxon>Digenea</taxon>
        <taxon>Strigeidida</taxon>
        <taxon>Schistosomatoidea</taxon>
        <taxon>Schistosomatidae</taxon>
        <taxon>Trichobilharzia</taxon>
    </lineage>
</organism>
<feature type="transmembrane region" description="Helical" evidence="1">
    <location>
        <begin position="81"/>
        <end position="104"/>
    </location>
</feature>
<keyword evidence="1" id="KW-0812">Transmembrane</keyword>
<accession>A0AA85JZZ8</accession>
<keyword evidence="2" id="KW-1185">Reference proteome</keyword>
<reference evidence="2" key="1">
    <citation type="submission" date="2022-06" db="EMBL/GenBank/DDBJ databases">
        <authorList>
            <person name="Berger JAMES D."/>
            <person name="Berger JAMES D."/>
        </authorList>
    </citation>
    <scope>NUCLEOTIDE SEQUENCE [LARGE SCALE GENOMIC DNA]</scope>
</reference>
<evidence type="ECO:0000313" key="3">
    <source>
        <dbReference type="WBParaSite" id="TREG1_53400.1"/>
    </source>
</evidence>
<proteinExistence type="predicted"/>
<feature type="transmembrane region" description="Helical" evidence="1">
    <location>
        <begin position="41"/>
        <end position="61"/>
    </location>
</feature>
<keyword evidence="1" id="KW-0472">Membrane</keyword>
<dbReference type="Proteomes" id="UP000050795">
    <property type="component" value="Unassembled WGS sequence"/>
</dbReference>
<keyword evidence="1" id="KW-1133">Transmembrane helix</keyword>
<name>A0AA85JZZ8_TRIRE</name>